<evidence type="ECO:0000313" key="2">
    <source>
        <dbReference type="EMBL" id="MBO1363380.1"/>
    </source>
</evidence>
<keyword evidence="1" id="KW-0472">Membrane</keyword>
<evidence type="ECO:0000313" key="3">
    <source>
        <dbReference type="Proteomes" id="UP000664265"/>
    </source>
</evidence>
<gene>
    <name evidence="2" type="ORF">JHU38_06260</name>
</gene>
<feature type="transmembrane region" description="Helical" evidence="1">
    <location>
        <begin position="12"/>
        <end position="30"/>
    </location>
</feature>
<dbReference type="Proteomes" id="UP000664265">
    <property type="component" value="Unassembled WGS sequence"/>
</dbReference>
<keyword evidence="1" id="KW-1133">Transmembrane helix</keyword>
<keyword evidence="3" id="KW-1185">Reference proteome</keyword>
<protein>
    <submittedName>
        <fullName evidence="2">Uncharacterized protein</fullName>
    </submittedName>
</protein>
<dbReference type="RefSeq" id="WP_158267269.1">
    <property type="nucleotide sequence ID" value="NZ_JAERMS010000015.1"/>
</dbReference>
<organism evidence="2 3">
    <name type="scientific">Prevotella illustrans</name>
    <dbReference type="NCBI Taxonomy" id="2800387"/>
    <lineage>
        <taxon>Bacteria</taxon>
        <taxon>Pseudomonadati</taxon>
        <taxon>Bacteroidota</taxon>
        <taxon>Bacteroidia</taxon>
        <taxon>Bacteroidales</taxon>
        <taxon>Prevotellaceae</taxon>
        <taxon>Prevotella</taxon>
    </lineage>
</organism>
<comment type="caution">
    <text evidence="2">The sequence shown here is derived from an EMBL/GenBank/DDBJ whole genome shotgun (WGS) entry which is preliminary data.</text>
</comment>
<sequence length="56" mass="6104">MERTSKSKELKHILILICLMLIASLLNLNATTFKADGDVVVVHVDAPKSLISTSKP</sequence>
<name>A0ABS3M5J3_9BACT</name>
<dbReference type="EMBL" id="JAERMS010000015">
    <property type="protein sequence ID" value="MBO1363380.1"/>
    <property type="molecule type" value="Genomic_DNA"/>
</dbReference>
<keyword evidence="1" id="KW-0812">Transmembrane</keyword>
<accession>A0ABS3M5J3</accession>
<evidence type="ECO:0000256" key="1">
    <source>
        <dbReference type="SAM" id="Phobius"/>
    </source>
</evidence>
<reference evidence="2 3" key="1">
    <citation type="submission" date="2021-01" db="EMBL/GenBank/DDBJ databases">
        <title>Prevotella A2931 sp. nov.</title>
        <authorList>
            <person name="Buhl M."/>
            <person name="Oberhettinger P."/>
        </authorList>
    </citation>
    <scope>NUCLEOTIDE SEQUENCE [LARGE SCALE GENOMIC DNA]</scope>
    <source>
        <strain evidence="2 3">A2931</strain>
    </source>
</reference>
<proteinExistence type="predicted"/>